<proteinExistence type="predicted"/>
<comment type="caution">
    <text evidence="2">The sequence shown here is derived from an EMBL/GenBank/DDBJ whole genome shotgun (WGS) entry which is preliminary data.</text>
</comment>
<gene>
    <name evidence="2" type="ORF">HWQ67_14220</name>
</gene>
<keyword evidence="3" id="KW-1185">Reference proteome</keyword>
<keyword evidence="1" id="KW-1133">Transmembrane helix</keyword>
<dbReference type="RefSeq" id="WP_218253355.1">
    <property type="nucleotide sequence ID" value="NZ_JABXWD010000330.1"/>
</dbReference>
<evidence type="ECO:0000313" key="3">
    <source>
        <dbReference type="Proteomes" id="UP001196980"/>
    </source>
</evidence>
<name>A0ABS6S2U6_9BACT</name>
<accession>A0ABS6S2U6</accession>
<dbReference type="Proteomes" id="UP001196980">
    <property type="component" value="Unassembled WGS sequence"/>
</dbReference>
<dbReference type="EMBL" id="JABXWD010000330">
    <property type="protein sequence ID" value="MBV6342738.1"/>
    <property type="molecule type" value="Genomic_DNA"/>
</dbReference>
<evidence type="ECO:0000256" key="1">
    <source>
        <dbReference type="SAM" id="Phobius"/>
    </source>
</evidence>
<organism evidence="2 3">
    <name type="scientific">Candidatus Magnetobacterium casense</name>
    <dbReference type="NCBI Taxonomy" id="1455061"/>
    <lineage>
        <taxon>Bacteria</taxon>
        <taxon>Pseudomonadati</taxon>
        <taxon>Nitrospirota</taxon>
        <taxon>Thermodesulfovibrionia</taxon>
        <taxon>Thermodesulfovibrionales</taxon>
        <taxon>Candidatus Magnetobacteriaceae</taxon>
        <taxon>Candidatus Magnetobacterium</taxon>
    </lineage>
</organism>
<evidence type="ECO:0008006" key="4">
    <source>
        <dbReference type="Google" id="ProtNLM"/>
    </source>
</evidence>
<feature type="transmembrane region" description="Helical" evidence="1">
    <location>
        <begin position="6"/>
        <end position="27"/>
    </location>
</feature>
<keyword evidence="1" id="KW-0472">Membrane</keyword>
<keyword evidence="1" id="KW-0812">Transmembrane</keyword>
<sequence>MVAYEYLSAIMINSTSIVTLMVSHVLITKERLTFSKTEPSFSDNNACEFSAAAVTNDFTGVAIVQKLLNTLCYRYSVPFLIQ</sequence>
<protein>
    <recommendedName>
        <fullName evidence="4">Secreted protein</fullName>
    </recommendedName>
</protein>
<evidence type="ECO:0000313" key="2">
    <source>
        <dbReference type="EMBL" id="MBV6342738.1"/>
    </source>
</evidence>
<reference evidence="2 3" key="1">
    <citation type="journal article" date="2020" name="J Geophys Res Biogeosci">
        <title>Magnetotaxis as an Adaptation to Enable Bacterial Shuttling of Microbial Sulfur and Sulfur Cycling Across Aquatic Oxic#Anoxic Interfaces.</title>
        <authorList>
            <person name="Li J."/>
            <person name="Liu P."/>
            <person name="Wang J."/>
            <person name="Roberts A.P."/>
            <person name="Pan Y."/>
        </authorList>
    </citation>
    <scope>NUCLEOTIDE SEQUENCE [LARGE SCALE GENOMIC DNA]</scope>
    <source>
        <strain evidence="2 3">MYR-1_YQ</strain>
    </source>
</reference>